<dbReference type="InterPro" id="IPR000477">
    <property type="entry name" value="RT_dom"/>
</dbReference>
<dbReference type="Gene3D" id="3.30.70.270">
    <property type="match status" value="1"/>
</dbReference>
<feature type="domain" description="Reverse transcriptase" evidence="3">
    <location>
        <begin position="69"/>
        <end position="132"/>
    </location>
</feature>
<protein>
    <submittedName>
        <fullName evidence="5">Uncharacterized protein</fullName>
    </submittedName>
</protein>
<evidence type="ECO:0000256" key="1">
    <source>
        <dbReference type="ARBA" id="ARBA00023268"/>
    </source>
</evidence>
<feature type="compositionally biased region" description="Polar residues" evidence="2">
    <location>
        <begin position="433"/>
        <end position="444"/>
    </location>
</feature>
<keyword evidence="6" id="KW-1185">Reference proteome</keyword>
<keyword evidence="1" id="KW-0511">Multifunctional enzyme</keyword>
<dbReference type="CDD" id="cd01647">
    <property type="entry name" value="RT_LTR"/>
    <property type="match status" value="1"/>
</dbReference>
<dbReference type="GO" id="GO:0071897">
    <property type="term" value="P:DNA biosynthetic process"/>
    <property type="evidence" value="ECO:0007669"/>
    <property type="project" value="UniProtKB-ARBA"/>
</dbReference>
<dbReference type="Gene3D" id="3.10.10.10">
    <property type="entry name" value="HIV Type 1 Reverse Transcriptase, subunit A, domain 1"/>
    <property type="match status" value="1"/>
</dbReference>
<dbReference type="PANTHER" id="PTHR37984:SF5">
    <property type="entry name" value="PROTEIN NYNRIN-LIKE"/>
    <property type="match status" value="1"/>
</dbReference>
<dbReference type="AlphaFoldDB" id="A0A8K0G126"/>
<dbReference type="Pfam" id="PF17919">
    <property type="entry name" value="RT_RNaseH_2"/>
    <property type="match status" value="1"/>
</dbReference>
<dbReference type="SUPFAM" id="SSF56672">
    <property type="entry name" value="DNA/RNA polymerases"/>
    <property type="match status" value="1"/>
</dbReference>
<evidence type="ECO:0000259" key="3">
    <source>
        <dbReference type="Pfam" id="PF00078"/>
    </source>
</evidence>
<dbReference type="OrthoDB" id="8068582at2759"/>
<dbReference type="InterPro" id="IPR050951">
    <property type="entry name" value="Retrovirus_Pol_polyprotein"/>
</dbReference>
<evidence type="ECO:0000259" key="4">
    <source>
        <dbReference type="Pfam" id="PF17919"/>
    </source>
</evidence>
<feature type="non-terminal residue" evidence="5">
    <location>
        <position position="1"/>
    </location>
</feature>
<organism evidence="5 6">
    <name type="scientific">Ignelater luminosus</name>
    <name type="common">Cucubano</name>
    <name type="synonym">Pyrophorus luminosus</name>
    <dbReference type="NCBI Taxonomy" id="2038154"/>
    <lineage>
        <taxon>Eukaryota</taxon>
        <taxon>Metazoa</taxon>
        <taxon>Ecdysozoa</taxon>
        <taxon>Arthropoda</taxon>
        <taxon>Hexapoda</taxon>
        <taxon>Insecta</taxon>
        <taxon>Pterygota</taxon>
        <taxon>Neoptera</taxon>
        <taxon>Endopterygota</taxon>
        <taxon>Coleoptera</taxon>
        <taxon>Polyphaga</taxon>
        <taxon>Elateriformia</taxon>
        <taxon>Elateroidea</taxon>
        <taxon>Elateridae</taxon>
        <taxon>Agrypninae</taxon>
        <taxon>Pyrophorini</taxon>
        <taxon>Ignelater</taxon>
    </lineage>
</organism>
<feature type="domain" description="Reverse transcriptase/retrotransposon-derived protein RNase H-like" evidence="4">
    <location>
        <begin position="143"/>
        <end position="236"/>
    </location>
</feature>
<evidence type="ECO:0000313" key="6">
    <source>
        <dbReference type="Proteomes" id="UP000801492"/>
    </source>
</evidence>
<dbReference type="Proteomes" id="UP000801492">
    <property type="component" value="Unassembled WGS sequence"/>
</dbReference>
<dbReference type="InterPro" id="IPR041577">
    <property type="entry name" value="RT_RNaseH_2"/>
</dbReference>
<dbReference type="PANTHER" id="PTHR37984">
    <property type="entry name" value="PROTEIN CBG26694"/>
    <property type="match status" value="1"/>
</dbReference>
<dbReference type="InterPro" id="IPR043128">
    <property type="entry name" value="Rev_trsase/Diguanyl_cyclase"/>
</dbReference>
<evidence type="ECO:0000256" key="2">
    <source>
        <dbReference type="SAM" id="MobiDB-lite"/>
    </source>
</evidence>
<evidence type="ECO:0000313" key="5">
    <source>
        <dbReference type="EMBL" id="KAF2884337.1"/>
    </source>
</evidence>
<dbReference type="InterPro" id="IPR043502">
    <property type="entry name" value="DNA/RNA_pol_sf"/>
</dbReference>
<comment type="caution">
    <text evidence="5">The sequence shown here is derived from an EMBL/GenBank/DDBJ whole genome shotgun (WGS) entry which is preliminary data.</text>
</comment>
<proteinExistence type="predicted"/>
<reference evidence="5" key="1">
    <citation type="submission" date="2019-08" db="EMBL/GenBank/DDBJ databases">
        <title>The genome of the North American firefly Photinus pyralis.</title>
        <authorList>
            <consortium name="Photinus pyralis genome working group"/>
            <person name="Fallon T.R."/>
            <person name="Sander Lower S.E."/>
            <person name="Weng J.-K."/>
        </authorList>
    </citation>
    <scope>NUCLEOTIDE SEQUENCE</scope>
    <source>
        <strain evidence="5">TRF0915ILg1</strain>
        <tissue evidence="5">Whole body</tissue>
    </source>
</reference>
<accession>A0A8K0G126</accession>
<sequence>MLLFGTIALNEKVKQKLDKMVSEEIIVPVTEPMDWVNLIVVVPKNACSAFLQIPITYESLLLCTITTAFGRYRYLRLPSSPEIFQRYIHEVLDGTSGVIAYFDDVLVYGKTLDEHHDNLNIVLTKIKHSGLTRLLSDKVEWIWTQNEESCFKRIKQLVSSAVTLTYMNPEKQITLSIDASPYVLGALISQDNKPIEFASESLTPTQQKYNHIEKELAVVFGCERFNFYLFTQNFNIETDHRPLGKNLKVPDTLSRDSPFEMINTDYVDTNLRVFSVVTTSKVNEQRLQKAINEDMTLQKIKYYVLNGWPLHKSNVPGEVKKYSPIKNPCYPKSNGQVERTIQTIKGLMLKAIKNIKDPFIAVLDYNFTPKQNLPAPSISLMGKRIRTLLISTALLQQLYPIEEPRINRKFLKPMELPCTDESSTPVEDEEQASQDLSRISQSPKKSIPESVHQPSVPEASSDVNTGNLIKTGIGRVVFKK</sequence>
<dbReference type="EMBL" id="VTPC01090181">
    <property type="protein sequence ID" value="KAF2884337.1"/>
    <property type="molecule type" value="Genomic_DNA"/>
</dbReference>
<dbReference type="GO" id="GO:0003824">
    <property type="term" value="F:catalytic activity"/>
    <property type="evidence" value="ECO:0007669"/>
    <property type="project" value="UniProtKB-KW"/>
</dbReference>
<feature type="region of interest" description="Disordered" evidence="2">
    <location>
        <begin position="417"/>
        <end position="466"/>
    </location>
</feature>
<dbReference type="Pfam" id="PF00078">
    <property type="entry name" value="RVT_1"/>
    <property type="match status" value="1"/>
</dbReference>
<name>A0A8K0G126_IGNLU</name>
<gene>
    <name evidence="5" type="ORF">ILUMI_21827</name>
</gene>